<protein>
    <recommendedName>
        <fullName evidence="3">GNAT family N-acetyltransferase</fullName>
    </recommendedName>
</protein>
<keyword evidence="2" id="KW-1185">Reference proteome</keyword>
<proteinExistence type="predicted"/>
<organism evidence="1 2">
    <name type="scientific">Spirosoma utsteinense</name>
    <dbReference type="NCBI Taxonomy" id="2585773"/>
    <lineage>
        <taxon>Bacteria</taxon>
        <taxon>Pseudomonadati</taxon>
        <taxon>Bacteroidota</taxon>
        <taxon>Cytophagia</taxon>
        <taxon>Cytophagales</taxon>
        <taxon>Cytophagaceae</taxon>
        <taxon>Spirosoma</taxon>
    </lineage>
</organism>
<evidence type="ECO:0000313" key="2">
    <source>
        <dbReference type="Proteomes" id="UP000700732"/>
    </source>
</evidence>
<evidence type="ECO:0000313" key="1">
    <source>
        <dbReference type="EMBL" id="MBC3794368.1"/>
    </source>
</evidence>
<sequence>MAAIRLTLQEASELSPDTIRELYALVRATGFPMDDGYLEEAHFSHNPTVLMARTAMGQLIGFQSFNKYRLKTPFSRRPISFLYGGLAFQHTTQAQRRVGFKLTMRYLRHALGPLWFMRQYAFMTRTATPRVMQILSLQHQLFTHQGGTLTPNIVAFALNVARTVRRIPDRYTIDKRLVLSSPPESTHEADITDQWQTLYQAKNEYFNQLAFDCNLIVQRNGRYYLTQSYLLLIGYHSPKRLWSHWRKR</sequence>
<dbReference type="EMBL" id="VFIA01000044">
    <property type="protein sequence ID" value="MBC3794368.1"/>
    <property type="molecule type" value="Genomic_DNA"/>
</dbReference>
<comment type="caution">
    <text evidence="1">The sequence shown here is derived from an EMBL/GenBank/DDBJ whole genome shotgun (WGS) entry which is preliminary data.</text>
</comment>
<accession>A0ABR6WDX0</accession>
<name>A0ABR6WDX0_9BACT</name>
<reference evidence="1 2" key="1">
    <citation type="submission" date="2019-06" db="EMBL/GenBank/DDBJ databases">
        <title>Spirosoma utsteinense sp. nov. isolated from Antarctic ice-free soils.</title>
        <authorList>
            <person name="Tahon G."/>
        </authorList>
    </citation>
    <scope>NUCLEOTIDE SEQUENCE [LARGE SCALE GENOMIC DNA]</scope>
    <source>
        <strain evidence="1 2">LMG 31447</strain>
    </source>
</reference>
<evidence type="ECO:0008006" key="3">
    <source>
        <dbReference type="Google" id="ProtNLM"/>
    </source>
</evidence>
<dbReference type="Proteomes" id="UP000700732">
    <property type="component" value="Unassembled WGS sequence"/>
</dbReference>
<gene>
    <name evidence="1" type="ORF">FH603_4896</name>
</gene>
<dbReference type="RefSeq" id="WP_186740827.1">
    <property type="nucleotide sequence ID" value="NZ_VFIA01000044.1"/>
</dbReference>